<sequence>IEAAKEPTPDKSSLIVDPSKKATSPIKELAKEPAKEYTHPVDATKRPTSDECSLIKDAPSPVSESAKEATEPLHPIEVNKEPAQIEDWLKKDASPISETVKEPVKESAIAESMVTSDGKTKEPTSQETAKPLDKIAFPTAGETKKAQDQTPSLDLQSAKETFLREQETNPIGSSDTSKPKKQRSTGLKILPGPGLDNLPGPGPGPGPSPHGNYRSKLSVNSLVC</sequence>
<keyword evidence="2" id="KW-1185">Reference proteome</keyword>
<reference evidence="3" key="1">
    <citation type="submission" date="2022-11" db="UniProtKB">
        <authorList>
            <consortium name="WormBaseParasite"/>
        </authorList>
    </citation>
    <scope>IDENTIFICATION</scope>
</reference>
<feature type="compositionally biased region" description="Low complexity" evidence="1">
    <location>
        <begin position="190"/>
        <end position="199"/>
    </location>
</feature>
<feature type="compositionally biased region" description="Basic and acidic residues" evidence="1">
    <location>
        <begin position="87"/>
        <end position="105"/>
    </location>
</feature>
<dbReference type="AlphaFoldDB" id="A0A915KP38"/>
<dbReference type="Proteomes" id="UP000887565">
    <property type="component" value="Unplaced"/>
</dbReference>
<accession>A0A915KP38</accession>
<proteinExistence type="predicted"/>
<evidence type="ECO:0000313" key="3">
    <source>
        <dbReference type="WBParaSite" id="nRc.2.0.1.t40219-RA"/>
    </source>
</evidence>
<feature type="compositionally biased region" description="Polar residues" evidence="1">
    <location>
        <begin position="215"/>
        <end position="224"/>
    </location>
</feature>
<evidence type="ECO:0000256" key="1">
    <source>
        <dbReference type="SAM" id="MobiDB-lite"/>
    </source>
</evidence>
<feature type="region of interest" description="Disordered" evidence="1">
    <location>
        <begin position="1"/>
        <end position="224"/>
    </location>
</feature>
<feature type="compositionally biased region" description="Polar residues" evidence="1">
    <location>
        <begin position="148"/>
        <end position="159"/>
    </location>
</feature>
<organism evidence="2 3">
    <name type="scientific">Romanomermis culicivorax</name>
    <name type="common">Nematode worm</name>
    <dbReference type="NCBI Taxonomy" id="13658"/>
    <lineage>
        <taxon>Eukaryota</taxon>
        <taxon>Metazoa</taxon>
        <taxon>Ecdysozoa</taxon>
        <taxon>Nematoda</taxon>
        <taxon>Enoplea</taxon>
        <taxon>Dorylaimia</taxon>
        <taxon>Mermithida</taxon>
        <taxon>Mermithoidea</taxon>
        <taxon>Mermithidae</taxon>
        <taxon>Romanomermis</taxon>
    </lineage>
</organism>
<dbReference type="WBParaSite" id="nRc.2.0.1.t40219-RA">
    <property type="protein sequence ID" value="nRc.2.0.1.t40219-RA"/>
    <property type="gene ID" value="nRc.2.0.1.g40219"/>
</dbReference>
<evidence type="ECO:0000313" key="2">
    <source>
        <dbReference type="Proteomes" id="UP000887565"/>
    </source>
</evidence>
<feature type="compositionally biased region" description="Basic and acidic residues" evidence="1">
    <location>
        <begin position="28"/>
        <end position="49"/>
    </location>
</feature>
<name>A0A915KP38_ROMCU</name>
<protein>
    <submittedName>
        <fullName evidence="3">Natural killer-tumor recognition sequence</fullName>
    </submittedName>
</protein>